<name>A0A0L0GBB0_9EUKA</name>
<evidence type="ECO:0000313" key="2">
    <source>
        <dbReference type="EMBL" id="KNC86176.1"/>
    </source>
</evidence>
<dbReference type="GeneID" id="25902158"/>
<organism evidence="2 3">
    <name type="scientific">Sphaeroforma arctica JP610</name>
    <dbReference type="NCBI Taxonomy" id="667725"/>
    <lineage>
        <taxon>Eukaryota</taxon>
        <taxon>Ichthyosporea</taxon>
        <taxon>Ichthyophonida</taxon>
        <taxon>Sphaeroforma</taxon>
    </lineage>
</organism>
<sequence>MVLISRWGLMVQVKPNYLPLFNELYIDPDDSRLTHHTKNDRNNIEVFCYVFVGSAEEWRDDYKDLVGFTDRVYPGWEDEWLSPKNEEIDDPVFDIMQKRFARDICSKGMRISYKNDISRYEDGRRAPNKGKDNLVVEVGKYLACPEFNSAVAGKFKTVHCVHYNNKAFKKNPTANIKHLVVSSGENWNLVDM</sequence>
<evidence type="ECO:0000313" key="3">
    <source>
        <dbReference type="Proteomes" id="UP000054560"/>
    </source>
</evidence>
<dbReference type="InterPro" id="IPR013785">
    <property type="entry name" value="Aldolase_TIM"/>
</dbReference>
<dbReference type="RefSeq" id="XP_014160078.1">
    <property type="nucleotide sequence ID" value="XM_014304603.1"/>
</dbReference>
<dbReference type="InterPro" id="IPR004352">
    <property type="entry name" value="GH114_TIM-barrel"/>
</dbReference>
<accession>A0A0L0GBB0</accession>
<dbReference type="Pfam" id="PF03537">
    <property type="entry name" value="Glyco_hydro_114"/>
    <property type="match status" value="1"/>
</dbReference>
<proteinExistence type="predicted"/>
<evidence type="ECO:0000259" key="1">
    <source>
        <dbReference type="Pfam" id="PF03537"/>
    </source>
</evidence>
<dbReference type="AlphaFoldDB" id="A0A0L0GBB0"/>
<dbReference type="Gene3D" id="3.20.20.70">
    <property type="entry name" value="Aldolase class I"/>
    <property type="match status" value="1"/>
</dbReference>
<reference evidence="2 3" key="1">
    <citation type="submission" date="2011-02" db="EMBL/GenBank/DDBJ databases">
        <title>The Genome Sequence of Sphaeroforma arctica JP610.</title>
        <authorList>
            <consortium name="The Broad Institute Genome Sequencing Platform"/>
            <person name="Russ C."/>
            <person name="Cuomo C."/>
            <person name="Young S.K."/>
            <person name="Zeng Q."/>
            <person name="Gargeya S."/>
            <person name="Alvarado L."/>
            <person name="Berlin A."/>
            <person name="Chapman S.B."/>
            <person name="Chen Z."/>
            <person name="Freedman E."/>
            <person name="Gellesch M."/>
            <person name="Goldberg J."/>
            <person name="Griggs A."/>
            <person name="Gujja S."/>
            <person name="Heilman E."/>
            <person name="Heiman D."/>
            <person name="Howarth C."/>
            <person name="Mehta T."/>
            <person name="Neiman D."/>
            <person name="Pearson M."/>
            <person name="Roberts A."/>
            <person name="Saif S."/>
            <person name="Shea T."/>
            <person name="Shenoy N."/>
            <person name="Sisk P."/>
            <person name="Stolte C."/>
            <person name="Sykes S."/>
            <person name="White J."/>
            <person name="Yandava C."/>
            <person name="Burger G."/>
            <person name="Gray M.W."/>
            <person name="Holland P.W.H."/>
            <person name="King N."/>
            <person name="Lang F.B.F."/>
            <person name="Roger A.J."/>
            <person name="Ruiz-Trillo I."/>
            <person name="Haas B."/>
            <person name="Nusbaum C."/>
            <person name="Birren B."/>
        </authorList>
    </citation>
    <scope>NUCLEOTIDE SEQUENCE [LARGE SCALE GENOMIC DNA]</scope>
    <source>
        <strain evidence="2 3">JP610</strain>
    </source>
</reference>
<feature type="domain" description="Glycoside-hydrolase family GH114 TIM-barrel" evidence="1">
    <location>
        <begin position="18"/>
        <end position="102"/>
    </location>
</feature>
<protein>
    <recommendedName>
        <fullName evidence="1">Glycoside-hydrolase family GH114 TIM-barrel domain-containing protein</fullName>
    </recommendedName>
</protein>
<keyword evidence="3" id="KW-1185">Reference proteome</keyword>
<dbReference type="Proteomes" id="UP000054560">
    <property type="component" value="Unassembled WGS sequence"/>
</dbReference>
<dbReference type="EMBL" id="KQ241664">
    <property type="protein sequence ID" value="KNC86176.1"/>
    <property type="molecule type" value="Genomic_DNA"/>
</dbReference>
<gene>
    <name evidence="2" type="ORF">SARC_01654</name>
</gene>